<reference evidence="1 2" key="1">
    <citation type="journal article" date="2023" name="Sci. Data">
        <title>Genome assembly of the Korean intertidal mud-creeper Batillaria attramentaria.</title>
        <authorList>
            <person name="Patra A.K."/>
            <person name="Ho P.T."/>
            <person name="Jun S."/>
            <person name="Lee S.J."/>
            <person name="Kim Y."/>
            <person name="Won Y.J."/>
        </authorList>
    </citation>
    <scope>NUCLEOTIDE SEQUENCE [LARGE SCALE GENOMIC DNA]</scope>
    <source>
        <strain evidence="1">Wonlab-2016</strain>
    </source>
</reference>
<evidence type="ECO:0000313" key="2">
    <source>
        <dbReference type="Proteomes" id="UP001519460"/>
    </source>
</evidence>
<dbReference type="EMBL" id="JACVVK020000020">
    <property type="protein sequence ID" value="KAK7503399.1"/>
    <property type="molecule type" value="Genomic_DNA"/>
</dbReference>
<proteinExistence type="predicted"/>
<sequence>MNVHMVVSAKEIEKACPPQLQYIDSAYMISSKHLGASLVVAFTHTNTLISATAESTRTIKVRSESITFQYTGSSSHWSALMLV</sequence>
<dbReference type="Proteomes" id="UP001519460">
    <property type="component" value="Unassembled WGS sequence"/>
</dbReference>
<dbReference type="AlphaFoldDB" id="A0ABD0LUY0"/>
<evidence type="ECO:0000313" key="1">
    <source>
        <dbReference type="EMBL" id="KAK7503399.1"/>
    </source>
</evidence>
<keyword evidence="2" id="KW-1185">Reference proteome</keyword>
<gene>
    <name evidence="1" type="ORF">BaRGS_00005320</name>
</gene>
<comment type="caution">
    <text evidence="1">The sequence shown here is derived from an EMBL/GenBank/DDBJ whole genome shotgun (WGS) entry which is preliminary data.</text>
</comment>
<accession>A0ABD0LUY0</accession>
<organism evidence="1 2">
    <name type="scientific">Batillaria attramentaria</name>
    <dbReference type="NCBI Taxonomy" id="370345"/>
    <lineage>
        <taxon>Eukaryota</taxon>
        <taxon>Metazoa</taxon>
        <taxon>Spiralia</taxon>
        <taxon>Lophotrochozoa</taxon>
        <taxon>Mollusca</taxon>
        <taxon>Gastropoda</taxon>
        <taxon>Caenogastropoda</taxon>
        <taxon>Sorbeoconcha</taxon>
        <taxon>Cerithioidea</taxon>
        <taxon>Batillariidae</taxon>
        <taxon>Batillaria</taxon>
    </lineage>
</organism>
<name>A0ABD0LUY0_9CAEN</name>
<protein>
    <submittedName>
        <fullName evidence="1">Uncharacterized protein</fullName>
    </submittedName>
</protein>